<dbReference type="SUPFAM" id="SSF51294">
    <property type="entry name" value="Hedgehog/intein (Hint) domain"/>
    <property type="match status" value="1"/>
</dbReference>
<dbReference type="InterPro" id="IPR050708">
    <property type="entry name" value="T6SS_VgrG/RHS"/>
</dbReference>
<feature type="region of interest" description="Disordered" evidence="2">
    <location>
        <begin position="1704"/>
        <end position="1730"/>
    </location>
</feature>
<dbReference type="Gene3D" id="2.170.16.10">
    <property type="entry name" value="Hedgehog/Intein (Hint) domain"/>
    <property type="match status" value="1"/>
</dbReference>
<keyword evidence="1" id="KW-0677">Repeat</keyword>
<evidence type="ECO:0000256" key="1">
    <source>
        <dbReference type="ARBA" id="ARBA00022737"/>
    </source>
</evidence>
<keyword evidence="3" id="KW-0732">Signal</keyword>
<gene>
    <name evidence="5" type="ORF">K7B10_02450</name>
</gene>
<evidence type="ECO:0000256" key="2">
    <source>
        <dbReference type="SAM" id="MobiDB-lite"/>
    </source>
</evidence>
<feature type="region of interest" description="Disordered" evidence="2">
    <location>
        <begin position="2089"/>
        <end position="2150"/>
    </location>
</feature>
<evidence type="ECO:0000256" key="3">
    <source>
        <dbReference type="SAM" id="SignalP"/>
    </source>
</evidence>
<dbReference type="InterPro" id="IPR022385">
    <property type="entry name" value="Rhs_assc_core"/>
</dbReference>
<evidence type="ECO:0000259" key="4">
    <source>
        <dbReference type="SMART" id="SM00306"/>
    </source>
</evidence>
<accession>A0ABS8DZ16</accession>
<dbReference type="Gene3D" id="2.180.10.10">
    <property type="entry name" value="RHS repeat-associated core"/>
    <property type="match status" value="2"/>
</dbReference>
<dbReference type="Proteomes" id="UP001520654">
    <property type="component" value="Unassembled WGS sequence"/>
</dbReference>
<dbReference type="InterPro" id="IPR056823">
    <property type="entry name" value="TEN-like_YD-shell"/>
</dbReference>
<feature type="compositionally biased region" description="Basic and acidic residues" evidence="2">
    <location>
        <begin position="2094"/>
        <end position="2112"/>
    </location>
</feature>
<dbReference type="EMBL" id="JAINUL010000001">
    <property type="protein sequence ID" value="MCC0093669.1"/>
    <property type="molecule type" value="Genomic_DNA"/>
</dbReference>
<proteinExistence type="predicted"/>
<dbReference type="PANTHER" id="PTHR32305:SF17">
    <property type="entry name" value="TRNA NUCLEASE WAPA"/>
    <property type="match status" value="1"/>
</dbReference>
<feature type="domain" description="Hint" evidence="4">
    <location>
        <begin position="2148"/>
        <end position="2253"/>
    </location>
</feature>
<comment type="caution">
    <text evidence="5">The sequence shown here is derived from an EMBL/GenBank/DDBJ whole genome shotgun (WGS) entry which is preliminary data.</text>
</comment>
<feature type="compositionally biased region" description="Basic and acidic residues" evidence="2">
    <location>
        <begin position="2125"/>
        <end position="2137"/>
    </location>
</feature>
<protein>
    <submittedName>
        <fullName evidence="5">Rhs family-like protein</fullName>
    </submittedName>
</protein>
<dbReference type="NCBIfam" id="TIGR03696">
    <property type="entry name" value="Rhs_assc_core"/>
    <property type="match status" value="1"/>
</dbReference>
<evidence type="ECO:0000313" key="5">
    <source>
        <dbReference type="EMBL" id="MCC0093669.1"/>
    </source>
</evidence>
<keyword evidence="6" id="KW-1185">Reference proteome</keyword>
<evidence type="ECO:0000313" key="6">
    <source>
        <dbReference type="Proteomes" id="UP001520654"/>
    </source>
</evidence>
<dbReference type="InterPro" id="IPR006530">
    <property type="entry name" value="YD"/>
</dbReference>
<feature type="signal peptide" evidence="3">
    <location>
        <begin position="1"/>
        <end position="45"/>
    </location>
</feature>
<dbReference type="InterPro" id="IPR030934">
    <property type="entry name" value="Intein_C"/>
</dbReference>
<dbReference type="Pfam" id="PF05593">
    <property type="entry name" value="RHS_repeat"/>
    <property type="match status" value="2"/>
</dbReference>
<feature type="region of interest" description="Disordered" evidence="2">
    <location>
        <begin position="1264"/>
        <end position="1328"/>
    </location>
</feature>
<dbReference type="CDD" id="cd00081">
    <property type="entry name" value="Hint"/>
    <property type="match status" value="1"/>
</dbReference>
<dbReference type="NCBIfam" id="TIGR01443">
    <property type="entry name" value="intein_Cterm"/>
    <property type="match status" value="1"/>
</dbReference>
<sequence>MTEPNLRNRNWYARYGKRRRALGWSIPALSVALCVTGLASPPASAASSSSPSALQKLTKVGGKPVTGKPAPTRAESQLHQWTAPPKVVWPAAGSAEVQVPATTPAQGSAPAGGRSRLLSAPAAGGPSAPPPGGPVKAGKLPVRIGSAPASPQIRNSPQAHAASPSGADAAATPETPVKVKVDLLDRNAADKAGVPGGLLMAVKRTDTRSGAAPVSVELDYNAFKNAYGGSWGSRLRFTALPACVLTTPERPECRTATPVTADNDASTGTLTATVATAAQPGATTTTGSFATKGTDGARAGTPMVLASAAAAAPMVLAAAPGADGANGTFKATSLNPSGSWQAGGSAGDFSWSYPLEVPASLGGPSPSLALGYSSAQIDGRTSASSQQTSWVGDGWDLGSNFIERSFIPCSQDKKEGSGFNNPKDDTGDLCHAVSTVTMSLNGGSTQLVRDDKTGVWRPSDDDGSRVELLSGADNGDKKGEHWRVTTPQGVQFHFGLNKVPGWTTGKPVTNSALLVPVYGNHPGEDCFKAGDFANSVCDEVYRWNLDYVVDPRGNAMTYWYKKEVNHYGSNYKIAGGSTNRAYDRGGWLDHISYGLRSDSLFANAPAQVQFTVAERCLKTKDFDCAEDRLKPEVDWNIAKMWPDTPGDQLCAEKVECKARFTPTFFTRKRLTEITTEVWNGSAHQPVDTWKLTQDFPQTGDGTDYPLWLSAVQHTGRNGKEISLPPVTFRGKQLPNRVDGLDDGKPPYLRYRIEAIDTETGSTVNVHYREPECRAASPRVIPSSHESNTLRCYPVISEIPDPNDPKREKKLYVTDWFHKHLVDQVQEEDRNGNSPTRVTEYQYLGTPAWAYDDETETMRPNTRTWSQWRGYERVRTLIGAAPDKRSLTETLYFRGLDGDRAAPSGGKRSVKVKDSEGKEIADHRLFAGQTREVLAYNGEGGALEAATTYTPWLHGPTATRLREGIEPLQAFVRGTTDVASRTLLSEGRGWRRNAQQTELDEQGKPLTVSDLGDLADPKDDSCTRYEYESDDSLWIIGREKRIETVGKACDAKDVKRPDDVISDARLSYDAVGNVVRSESLSGYANGKPQYTLDGSLTFDAYGRPKTTTDVFGKVTKIDYTPAAGQIVTKVVTTNPLGHTDTTETDLGRGSILAKQDTNGRRSVMQYDALGRLAKAWSPDRDPVAKSPDAEFTYDVRPDAPVVITTKSLVDDGSYRSSYEIFDSSLRIRQTQLEALGGGRLIADTFYNSLGQIWKSNGAYYTGGTASGEQWGPKDNEVPSSTVTEYDGSGRPTAQISRKFGEETSRTTTSYGGDSITVDPPTGETPTQAYLDGQGRKTELRHFRSDSPTGAYDSTRYGYDQRGQLESVVNAAGDTWSFQYDIRGRQTKVTDPEKGTTSKVFGKGDRLESVTDQRGKTVAFAYDGLGRVTATHEGSLSGAKLSEIAYDTLPGAVGLPVSSTRYVGGNAYTHAITGYDQGYRPTGSTVTIPKSEGALAGTYSFSTGYRPNTGLTAWSQQPAVGGLPAERVTMTYNHFELPTVMGVAGKTFVGKVDYSPMGDVLRTETGAAGSQLFTTNFYDEQTRRLTRTVNDREKAPGRINDTSYDYDAVGNILKVKDQEGAAATGTTDTQCFAYDYMRRMSEAWTATDDCAAKPNATGPGSAPKVGGPAPYWTSYSFDTAGNRTKEVQHSTSGDLTKDVIRSYAYGTPGKPAANRLQRVDTTGPGGTRSDSFTYDDAGNTATRTVQGNSQRMEWDVEGHLAKVTEGAKTTEFLYDANGNRLIKRDPAGTTLYLPGTEVRLAPNGAVEATRYYAHTAGPTMVKTAKGGTVTTSYLLADNNGTATTAVDGATQAVTRRKFTPFGDARGTAPAVWPGKKAFVGGETDESTGLVHLGAREYDPATGRFLSVDPIVDYNEAAQQNPYAYANNSPVTFSDPSGQAIAPPVMPIKDFTDAEVAWANWANGRSALDVALDVAIGILKDASGYNDIKACLGGDWGACAGLAFEAALPFAGKAKRILKALDRAWDAFNSWMGKLKLARDILARVERYQQAMAKYAEDLAEWKRQIEEAAERARKLEEEAAAARRAAQAERAAAAARKADEAKATAARQAKEASARAKKADRHGKSSKSAEPKKAAKNDGGDGGGGGCKVRNSFTPGTEVVMADGSAKPIEDVRIGDEVLTTDPGTGLTTVEPVSAQITGEGEKHLVRITVDTDGDAGPATDVITATDGHPFWVPEQRRWVDAGELKAGQWLQTSSGTWVQVTSVAAWTQAQRVHNLTVTDTHTYYVRAGAAAVLVHNCGALKNASDDDLRAAALKEIPPKNGKPFQRDFHMTEAGRALQKHTDPVKRTADHVKKYLPFLNGANRLTDKRALNDGGEVLLDEILGSPTATRSIDTASAFYGGHVLDIVEKSTGRGARWSLRGGGLQFEGWL</sequence>
<dbReference type="PANTHER" id="PTHR32305">
    <property type="match status" value="1"/>
</dbReference>
<feature type="compositionally biased region" description="Basic residues" evidence="2">
    <location>
        <begin position="2113"/>
        <end position="2123"/>
    </location>
</feature>
<dbReference type="InterPro" id="IPR036844">
    <property type="entry name" value="Hint_dom_sf"/>
</dbReference>
<dbReference type="SMART" id="SM00306">
    <property type="entry name" value="HintN"/>
    <property type="match status" value="1"/>
</dbReference>
<reference evidence="5 6" key="1">
    <citation type="submission" date="2021-08" db="EMBL/GenBank/DDBJ databases">
        <title>Genomic Architecture of Streptomyces flavotricini NGL1 and Streptomyces erythrochromogenes HMS4 With Differential Plant Beneficial attributes and laccase production capabilities.</title>
        <authorList>
            <person name="Salwan R."/>
            <person name="Kaur R."/>
            <person name="Sharma V."/>
        </authorList>
    </citation>
    <scope>NUCLEOTIDE SEQUENCE [LARGE SCALE GENOMIC DNA]</scope>
    <source>
        <strain evidence="5 6">NGL1</strain>
    </source>
</reference>
<feature type="region of interest" description="Disordered" evidence="2">
    <location>
        <begin position="40"/>
        <end position="80"/>
    </location>
</feature>
<dbReference type="InterPro" id="IPR031325">
    <property type="entry name" value="RHS_repeat"/>
</dbReference>
<feature type="chain" id="PRO_5046899001" evidence="3">
    <location>
        <begin position="46"/>
        <end position="2428"/>
    </location>
</feature>
<dbReference type="NCBIfam" id="TIGR01643">
    <property type="entry name" value="YD_repeat_2x"/>
    <property type="match status" value="1"/>
</dbReference>
<name>A0ABS8DZ16_9ACTN</name>
<feature type="compositionally biased region" description="Low complexity" evidence="2">
    <location>
        <begin position="159"/>
        <end position="171"/>
    </location>
</feature>
<dbReference type="InterPro" id="IPR003587">
    <property type="entry name" value="Hint_dom_N"/>
</dbReference>
<organism evidence="5 6">
    <name type="scientific">Streptomyces flavotricini</name>
    <dbReference type="NCBI Taxonomy" id="66888"/>
    <lineage>
        <taxon>Bacteria</taxon>
        <taxon>Bacillati</taxon>
        <taxon>Actinomycetota</taxon>
        <taxon>Actinomycetes</taxon>
        <taxon>Kitasatosporales</taxon>
        <taxon>Streptomycetaceae</taxon>
        <taxon>Streptomyces</taxon>
    </lineage>
</organism>
<feature type="region of interest" description="Disordered" evidence="2">
    <location>
        <begin position="102"/>
        <end position="174"/>
    </location>
</feature>
<feature type="compositionally biased region" description="Low complexity" evidence="2">
    <location>
        <begin position="40"/>
        <end position="53"/>
    </location>
</feature>
<dbReference type="Pfam" id="PF25023">
    <property type="entry name" value="TEN_YD-shell"/>
    <property type="match status" value="1"/>
</dbReference>
<dbReference type="PROSITE" id="PS50818">
    <property type="entry name" value="INTEIN_C_TER"/>
    <property type="match status" value="1"/>
</dbReference>
<dbReference type="Pfam" id="PF07591">
    <property type="entry name" value="PT-HINT"/>
    <property type="match status" value="1"/>
</dbReference>